<proteinExistence type="predicted"/>
<reference evidence="2 3" key="1">
    <citation type="journal article" date="2016" name="Genome Biol. Evol.">
        <title>Divergent and convergent evolution of fungal pathogenicity.</title>
        <authorList>
            <person name="Shang Y."/>
            <person name="Xiao G."/>
            <person name="Zheng P."/>
            <person name="Cen K."/>
            <person name="Zhan S."/>
            <person name="Wang C."/>
        </authorList>
    </citation>
    <scope>NUCLEOTIDE SEQUENCE [LARGE SCALE GENOMIC DNA]</scope>
    <source>
        <strain evidence="2 3">RCEF 264</strain>
    </source>
</reference>
<accession>A0A162ML25</accession>
<protein>
    <recommendedName>
        <fullName evidence="4">Aminoglycoside phosphotransferase</fullName>
    </recommendedName>
</protein>
<evidence type="ECO:0008006" key="4">
    <source>
        <dbReference type="Google" id="ProtNLM"/>
    </source>
</evidence>
<sequence>MATTIPASKGELFDYEAAVESQRDVLTENRNWLGFKAFVQQLGLHGPQLKGLAAFHLGVDPTAITVCPLKEWKAGAFNVAVVLSVRDECSNINAGGDNDGDTSKVQDSSEANESMQTERRIIVRCPIPSSCAEAHYPGTILEKMRCEVASYIWMRRFCPEIRIPQLYGFGLPNGRHVRATFPIFCFSIVLLTSQFTMSNRVSFFRRLWLYVRQKAAHLFGWPVPSSYVTVPPSGLSTPDNLAFLSGYMVLECFGPPMGRLLPKVVGTNDIDPQDPKAQNLYRSLARLMLAIGRIRQPKIGAFRFHYDGTISLDNRPFTCPMMIMENEKAPRTIPSETTYTSVDSYVADMMAFHDASFLAAPNATDDEDDCRNQLSVRTFLRAASSRFVSRERHNGPFSLWMSDDNTCNLFVDDNWNITGLIDLEWMVSVPVDMQCTPFWLYSMEGNSEDTTRSEEARQKYLAARSVFMSILRDEEIKQDKTRGSVKRSTGQSRSRFLPGSTLSDAIDDSWTSGRFWFYLCLQSPNAMHNVVHRNILPDYLDDENVFSKIWRFWGPNVSDVVAKKLRDRKEYVEQLSKLFNVEVRDNTATSG</sequence>
<evidence type="ECO:0000313" key="2">
    <source>
        <dbReference type="EMBL" id="OAA63530.1"/>
    </source>
</evidence>
<feature type="region of interest" description="Disordered" evidence="1">
    <location>
        <begin position="94"/>
        <end position="116"/>
    </location>
</feature>
<dbReference type="InterPro" id="IPR051678">
    <property type="entry name" value="AGP_Transferase"/>
</dbReference>
<name>A0A162ML25_9HYPO</name>
<gene>
    <name evidence="2" type="ORF">SPI_03693</name>
</gene>
<dbReference type="EMBL" id="AZHD01000005">
    <property type="protein sequence ID" value="OAA63530.1"/>
    <property type="molecule type" value="Genomic_DNA"/>
</dbReference>
<dbReference type="Proteomes" id="UP000076874">
    <property type="component" value="Unassembled WGS sequence"/>
</dbReference>
<dbReference type="PANTHER" id="PTHR21310">
    <property type="entry name" value="AMINOGLYCOSIDE PHOSPHOTRANSFERASE-RELATED-RELATED"/>
    <property type="match status" value="1"/>
</dbReference>
<keyword evidence="3" id="KW-1185">Reference proteome</keyword>
<evidence type="ECO:0000313" key="3">
    <source>
        <dbReference type="Proteomes" id="UP000076874"/>
    </source>
</evidence>
<dbReference type="STRING" id="1081102.A0A162ML25"/>
<feature type="compositionally biased region" description="Polar residues" evidence="1">
    <location>
        <begin position="103"/>
        <end position="115"/>
    </location>
</feature>
<dbReference type="PANTHER" id="PTHR21310:SF37">
    <property type="entry name" value="AMINOGLYCOSIDE PHOSPHOTRANSFERASE DOMAIN-CONTAINING PROTEIN"/>
    <property type="match status" value="1"/>
</dbReference>
<comment type="caution">
    <text evidence="2">The sequence shown here is derived from an EMBL/GenBank/DDBJ whole genome shotgun (WGS) entry which is preliminary data.</text>
</comment>
<organism evidence="2 3">
    <name type="scientific">Niveomyces insectorum RCEF 264</name>
    <dbReference type="NCBI Taxonomy" id="1081102"/>
    <lineage>
        <taxon>Eukaryota</taxon>
        <taxon>Fungi</taxon>
        <taxon>Dikarya</taxon>
        <taxon>Ascomycota</taxon>
        <taxon>Pezizomycotina</taxon>
        <taxon>Sordariomycetes</taxon>
        <taxon>Hypocreomycetidae</taxon>
        <taxon>Hypocreales</taxon>
        <taxon>Cordycipitaceae</taxon>
        <taxon>Niveomyces</taxon>
    </lineage>
</organism>
<dbReference type="AlphaFoldDB" id="A0A162ML25"/>
<evidence type="ECO:0000256" key="1">
    <source>
        <dbReference type="SAM" id="MobiDB-lite"/>
    </source>
</evidence>
<dbReference type="OrthoDB" id="4869268at2759"/>